<evidence type="ECO:0008006" key="4">
    <source>
        <dbReference type="Google" id="ProtNLM"/>
    </source>
</evidence>
<reference evidence="2 3" key="1">
    <citation type="journal article" date="2019" name="Nat. Med.">
        <title>A library of human gut bacterial isolates paired with longitudinal multiomics data enables mechanistic microbiome research.</title>
        <authorList>
            <person name="Poyet M."/>
            <person name="Groussin M."/>
            <person name="Gibbons S.M."/>
            <person name="Avila-Pacheco J."/>
            <person name="Jiang X."/>
            <person name="Kearney S.M."/>
            <person name="Perrotta A.R."/>
            <person name="Berdy B."/>
            <person name="Zhao S."/>
            <person name="Lieberman T.D."/>
            <person name="Swanson P.K."/>
            <person name="Smith M."/>
            <person name="Roesemann S."/>
            <person name="Alexander J.E."/>
            <person name="Rich S.A."/>
            <person name="Livny J."/>
            <person name="Vlamakis H."/>
            <person name="Clish C."/>
            <person name="Bullock K."/>
            <person name="Deik A."/>
            <person name="Scott J."/>
            <person name="Pierce K.A."/>
            <person name="Xavier R.J."/>
            <person name="Alm E.J."/>
        </authorList>
    </citation>
    <scope>NUCLEOTIDE SEQUENCE [LARGE SCALE GENOMIC DNA]</scope>
    <source>
        <strain evidence="2 3">BIOML-A1</strain>
    </source>
</reference>
<sequence>MIKEDVRMKKWAPRVLLAAALAGLSAFLLKGDVWTFWTWWLLAFLMGMVAMPVTGRLFAGLEDKGWMFSKVLAITVTGFLTWFLVTAKILPFTAATCIGVSVVCAVGCGVLYHFQGKNGIDCFPSGKVNLIYGEEILFFVFFLMWTYFAGFRPQAYGTEKFMDYGFMEAMMRSTTLPARDLWYSEGTINYYYGGQYFAVFLTKLTGSKVELTYNLMRTFVAAFAFVLPFSLVHQMSVDRLKGSLTGKKRCVPAVAGIIAGLSVSIAGNMHYVVYSKIIPWLQKLQGREADSYWFPDATRYIGYNPDVPDKTIHEFPCYSFVLGDLHAHVVNVMFVLFLVGLLYAWMRSVRMREAVIMKPGRKQFWKKQLLIPHILLTAVMIGMFRFTNFWDFIIYFVVTGGVVLFTNIVQFDGKVKRILAVTAVQAVEIIVISYVVSLPFTLQFDSMFKGVGIAQNHSMIHQLLILWGLPVVLTVLLIICIIWEKLHGGANRSLYRLMKAISVPDLFAIVMGLCAIGLIVIPELVYVRDIYENGNARANTMFKLTYQAYMLFGMTMGYGIFRMLVAARKKVFKVVSVIGLVLLCWTFGYFGNSVYAWFGKVWEPSEYKGLNATSFLSNDFTEDVAGIKWLKKNVKGSPVVLEANGDSYSGYERVSAMTGLPTVLGWYVHEWLWRDDTADLNEKSADIESIYTSSDEEYVKELLEEYDVSYIFVGSKEREKYGDALNEEVLNSLGEVVFQDEVYSTYILKINK</sequence>
<comment type="caution">
    <text evidence="2">The sequence shown here is derived from an EMBL/GenBank/DDBJ whole genome shotgun (WGS) entry which is preliminary data.</text>
</comment>
<feature type="transmembrane region" description="Helical" evidence="1">
    <location>
        <begin position="91"/>
        <end position="114"/>
    </location>
</feature>
<proteinExistence type="predicted"/>
<feature type="transmembrane region" description="Helical" evidence="1">
    <location>
        <begin position="66"/>
        <end position="85"/>
    </location>
</feature>
<keyword evidence="1" id="KW-0812">Transmembrane</keyword>
<dbReference type="PANTHER" id="PTHR10790">
    <property type="entry name" value="TPR-DOMAIN CONTAINING PROTEIN"/>
    <property type="match status" value="1"/>
</dbReference>
<feature type="transmembrane region" description="Helical" evidence="1">
    <location>
        <begin position="36"/>
        <end position="59"/>
    </location>
</feature>
<evidence type="ECO:0000313" key="3">
    <source>
        <dbReference type="Proteomes" id="UP000477285"/>
    </source>
</evidence>
<feature type="transmembrane region" description="Helical" evidence="1">
    <location>
        <begin position="392"/>
        <end position="411"/>
    </location>
</feature>
<dbReference type="NCBIfam" id="TIGR03662">
    <property type="entry name" value="Chlor_Arch_YYY"/>
    <property type="match status" value="1"/>
</dbReference>
<feature type="transmembrane region" description="Helical" evidence="1">
    <location>
        <begin position="253"/>
        <end position="274"/>
    </location>
</feature>
<protein>
    <recommendedName>
        <fullName evidence="4">Chlor_Arch_YYY domain</fullName>
    </recommendedName>
</protein>
<accession>A0A6L8T1Y6</accession>
<keyword evidence="1" id="KW-1133">Transmembrane helix</keyword>
<feature type="transmembrane region" description="Helical" evidence="1">
    <location>
        <begin position="126"/>
        <end position="148"/>
    </location>
</feature>
<feature type="transmembrane region" description="Helical" evidence="1">
    <location>
        <begin position="503"/>
        <end position="526"/>
    </location>
</feature>
<feature type="transmembrane region" description="Helical" evidence="1">
    <location>
        <begin position="367"/>
        <end position="386"/>
    </location>
</feature>
<feature type="transmembrane region" description="Helical" evidence="1">
    <location>
        <begin position="418"/>
        <end position="440"/>
    </location>
</feature>
<dbReference type="Proteomes" id="UP000477285">
    <property type="component" value="Unassembled WGS sequence"/>
</dbReference>
<feature type="transmembrane region" description="Helical" evidence="1">
    <location>
        <begin position="325"/>
        <end position="346"/>
    </location>
</feature>
<dbReference type="PANTHER" id="PTHR10790:SF51">
    <property type="entry name" value="TETRATRICOPEPTIDE REPEAT PROTEIN"/>
    <property type="match status" value="1"/>
</dbReference>
<name>A0A6L8T1Y6_9FIRM</name>
<gene>
    <name evidence="2" type="ORF">GT728_09500</name>
</gene>
<feature type="transmembrane region" description="Helical" evidence="1">
    <location>
        <begin position="460"/>
        <end position="483"/>
    </location>
</feature>
<dbReference type="AlphaFoldDB" id="A0A6L8T1Y6"/>
<keyword evidence="1" id="KW-0472">Membrane</keyword>
<feature type="transmembrane region" description="Helical" evidence="1">
    <location>
        <begin position="211"/>
        <end position="232"/>
    </location>
</feature>
<dbReference type="Pfam" id="PF10060">
    <property type="entry name" value="DUF2298"/>
    <property type="match status" value="2"/>
</dbReference>
<feature type="transmembrane region" description="Helical" evidence="1">
    <location>
        <begin position="546"/>
        <end position="565"/>
    </location>
</feature>
<organism evidence="2 3">
    <name type="scientific">Blautia wexlerae</name>
    <dbReference type="NCBI Taxonomy" id="418240"/>
    <lineage>
        <taxon>Bacteria</taxon>
        <taxon>Bacillati</taxon>
        <taxon>Bacillota</taxon>
        <taxon>Clostridia</taxon>
        <taxon>Lachnospirales</taxon>
        <taxon>Lachnospiraceae</taxon>
        <taxon>Blautia</taxon>
    </lineage>
</organism>
<dbReference type="InterPro" id="IPR018746">
    <property type="entry name" value="DUF2298"/>
</dbReference>
<evidence type="ECO:0000256" key="1">
    <source>
        <dbReference type="SAM" id="Phobius"/>
    </source>
</evidence>
<feature type="transmembrane region" description="Helical" evidence="1">
    <location>
        <begin position="577"/>
        <end position="598"/>
    </location>
</feature>
<evidence type="ECO:0000313" key="2">
    <source>
        <dbReference type="EMBL" id="MZL33426.1"/>
    </source>
</evidence>
<dbReference type="EMBL" id="WWVQ01000019">
    <property type="protein sequence ID" value="MZL33426.1"/>
    <property type="molecule type" value="Genomic_DNA"/>
</dbReference>